<dbReference type="RefSeq" id="WP_043063936.1">
    <property type="nucleotide sequence ID" value="NZ_BJOA01000073.1"/>
</dbReference>
<reference evidence="2 4" key="2">
    <citation type="submission" date="2016-10" db="EMBL/GenBank/DDBJ databases">
        <authorList>
            <person name="de Groot N.N."/>
        </authorList>
    </citation>
    <scope>NUCLEOTIDE SEQUENCE [LARGE SCALE GENOMIC DNA]</scope>
    <source>
        <strain evidence="2 4">DSM 2895</strain>
    </source>
</reference>
<dbReference type="PATRIC" id="fig|47500.8.peg.1370"/>
<evidence type="ECO:0000313" key="1">
    <source>
        <dbReference type="EMBL" id="KON99182.1"/>
    </source>
</evidence>
<reference evidence="1 3" key="1">
    <citation type="submission" date="2015-07" db="EMBL/GenBank/DDBJ databases">
        <title>Fjat-14205 dsm 2895.</title>
        <authorList>
            <person name="Liu B."/>
            <person name="Wang J."/>
            <person name="Zhu Y."/>
            <person name="Liu G."/>
            <person name="Chen Q."/>
            <person name="Chen Z."/>
            <person name="Lan J."/>
            <person name="Che J."/>
            <person name="Ge C."/>
            <person name="Shi H."/>
            <person name="Pan Z."/>
            <person name="Liu X."/>
        </authorList>
    </citation>
    <scope>NUCLEOTIDE SEQUENCE [LARGE SCALE GENOMIC DNA]</scope>
    <source>
        <strain evidence="1 3">DSM 2895</strain>
    </source>
</reference>
<evidence type="ECO:0000313" key="4">
    <source>
        <dbReference type="Proteomes" id="UP000182836"/>
    </source>
</evidence>
<evidence type="ECO:0000313" key="2">
    <source>
        <dbReference type="EMBL" id="SDI60941.1"/>
    </source>
</evidence>
<dbReference type="GeneID" id="42303611"/>
<protein>
    <submittedName>
        <fullName evidence="1">Uncharacterized protein</fullName>
    </submittedName>
</protein>
<accession>A0A0D1XY44</accession>
<dbReference type="OrthoDB" id="2381628at2"/>
<sequence>MNKDFIKIKDTEGTLLLSHTNGKLSCNVTTKEIILQRPHCTYQILFENIISMVPHTLKTRHVTFPTPGNEHEKVTTSFASSYYKIRTGHVRIHNRSGIHEKGETDFIVPLSELFLNYFARYSKLTVVQ</sequence>
<dbReference type="Proteomes" id="UP000037269">
    <property type="component" value="Unassembled WGS sequence"/>
</dbReference>
<organism evidence="1 3">
    <name type="scientific">Aneurinibacillus migulanus</name>
    <name type="common">Bacillus migulanus</name>
    <dbReference type="NCBI Taxonomy" id="47500"/>
    <lineage>
        <taxon>Bacteria</taxon>
        <taxon>Bacillati</taxon>
        <taxon>Bacillota</taxon>
        <taxon>Bacilli</taxon>
        <taxon>Bacillales</taxon>
        <taxon>Paenibacillaceae</taxon>
        <taxon>Aneurinibacillus group</taxon>
        <taxon>Aneurinibacillus</taxon>
    </lineage>
</organism>
<evidence type="ECO:0000313" key="3">
    <source>
        <dbReference type="Proteomes" id="UP000037269"/>
    </source>
</evidence>
<proteinExistence type="predicted"/>
<gene>
    <name evidence="1" type="ORF">AF333_00075</name>
    <name evidence="2" type="ORF">SAMN04487909_105278</name>
</gene>
<name>A0A0D1XY44_ANEMI</name>
<keyword evidence="3" id="KW-1185">Reference proteome</keyword>
<dbReference type="EMBL" id="LGUG01000002">
    <property type="protein sequence ID" value="KON99182.1"/>
    <property type="molecule type" value="Genomic_DNA"/>
</dbReference>
<dbReference type="Proteomes" id="UP000182836">
    <property type="component" value="Unassembled WGS sequence"/>
</dbReference>
<dbReference type="AlphaFoldDB" id="A0A0D1XY44"/>
<dbReference type="EMBL" id="FNED01000005">
    <property type="protein sequence ID" value="SDI60941.1"/>
    <property type="molecule type" value="Genomic_DNA"/>
</dbReference>